<evidence type="ECO:0000256" key="4">
    <source>
        <dbReference type="ARBA" id="ARBA00022553"/>
    </source>
</evidence>
<dbReference type="SUPFAM" id="SSF52540">
    <property type="entry name" value="P-loop containing nucleoside triphosphate hydrolases"/>
    <property type="match status" value="1"/>
</dbReference>
<dbReference type="InterPro" id="IPR054696">
    <property type="entry name" value="GTP-eEF1A_C"/>
</dbReference>
<feature type="region of interest" description="Disordered" evidence="7">
    <location>
        <begin position="79"/>
        <end position="98"/>
    </location>
</feature>
<evidence type="ECO:0000256" key="1">
    <source>
        <dbReference type="ARBA" id="ARBA00004496"/>
    </source>
</evidence>
<dbReference type="Gene3D" id="2.40.30.10">
    <property type="entry name" value="Translation factors"/>
    <property type="match status" value="2"/>
</dbReference>
<keyword evidence="9" id="KW-0648">Protein biosynthesis</keyword>
<dbReference type="Pfam" id="PF03144">
    <property type="entry name" value="GTP_EFTU_D2"/>
    <property type="match status" value="1"/>
</dbReference>
<keyword evidence="4" id="KW-0597">Phosphoprotein</keyword>
<dbReference type="CDD" id="cd04089">
    <property type="entry name" value="eRF3_II"/>
    <property type="match status" value="1"/>
</dbReference>
<dbReference type="GO" id="GO:0090324">
    <property type="term" value="P:negative regulation of oxidative phosphorylation"/>
    <property type="evidence" value="ECO:0007669"/>
    <property type="project" value="InterPro"/>
</dbReference>
<feature type="compositionally biased region" description="Basic and acidic residues" evidence="7">
    <location>
        <begin position="79"/>
        <end position="94"/>
    </location>
</feature>
<dbReference type="InterPro" id="IPR031157">
    <property type="entry name" value="G_TR_CS"/>
</dbReference>
<dbReference type="GO" id="GO:0005525">
    <property type="term" value="F:GTP binding"/>
    <property type="evidence" value="ECO:0007669"/>
    <property type="project" value="UniProtKB-KW"/>
</dbReference>
<evidence type="ECO:0000256" key="5">
    <source>
        <dbReference type="ARBA" id="ARBA00022741"/>
    </source>
</evidence>
<dbReference type="FunFam" id="3.40.50.300:FF:000270">
    <property type="entry name" value="Eukaryotic peptide chain release factor GTP-binding subunit ERF3A"/>
    <property type="match status" value="1"/>
</dbReference>
<reference evidence="9 10" key="1">
    <citation type="submission" date="2015-09" db="EMBL/GenBank/DDBJ databases">
        <title>Draft genome of the parasitic nematode Teladorsagia circumcincta isolate WARC Sus (inbred).</title>
        <authorList>
            <person name="Mitreva M."/>
        </authorList>
    </citation>
    <scope>NUCLEOTIDE SEQUENCE [LARGE SCALE GENOMIC DNA]</scope>
    <source>
        <strain evidence="9 10">S</strain>
    </source>
</reference>
<dbReference type="InterPro" id="IPR009001">
    <property type="entry name" value="Transl_elong_EF1A/Init_IF2_C"/>
</dbReference>
<dbReference type="InterPro" id="IPR009000">
    <property type="entry name" value="Transl_B-barrel_sf"/>
</dbReference>
<dbReference type="Proteomes" id="UP000230423">
    <property type="component" value="Unassembled WGS sequence"/>
</dbReference>
<dbReference type="OrthoDB" id="342024at2759"/>
<evidence type="ECO:0000313" key="10">
    <source>
        <dbReference type="Proteomes" id="UP000230423"/>
    </source>
</evidence>
<dbReference type="InterPro" id="IPR027417">
    <property type="entry name" value="P-loop_NTPase"/>
</dbReference>
<organism evidence="9 10">
    <name type="scientific">Teladorsagia circumcincta</name>
    <name type="common">Brown stomach worm</name>
    <name type="synonym">Ostertagia circumcincta</name>
    <dbReference type="NCBI Taxonomy" id="45464"/>
    <lineage>
        <taxon>Eukaryota</taxon>
        <taxon>Metazoa</taxon>
        <taxon>Ecdysozoa</taxon>
        <taxon>Nematoda</taxon>
        <taxon>Chromadorea</taxon>
        <taxon>Rhabditida</taxon>
        <taxon>Rhabditina</taxon>
        <taxon>Rhabditomorpha</taxon>
        <taxon>Strongyloidea</taxon>
        <taxon>Trichostrongylidae</taxon>
        <taxon>Teladorsagia</taxon>
    </lineage>
</organism>
<dbReference type="InterPro" id="IPR004161">
    <property type="entry name" value="EFTu-like_2"/>
</dbReference>
<dbReference type="Pfam" id="PF00009">
    <property type="entry name" value="GTP_EFTU"/>
    <property type="match status" value="1"/>
</dbReference>
<keyword evidence="9" id="KW-0251">Elongation factor</keyword>
<dbReference type="FunFam" id="2.40.30.10:FF:000020">
    <property type="entry name" value="Translation elongation factor EF-1"/>
    <property type="match status" value="1"/>
</dbReference>
<keyword evidence="6" id="KW-0342">GTP-binding</keyword>
<name>A0A2G9UF36_TELCI</name>
<accession>A0A2G9UF36</accession>
<feature type="domain" description="Tr-type G" evidence="8">
    <location>
        <begin position="119"/>
        <end position="345"/>
    </location>
</feature>
<evidence type="ECO:0000313" key="9">
    <source>
        <dbReference type="EMBL" id="PIO68858.1"/>
    </source>
</evidence>
<dbReference type="PANTHER" id="PTHR23115">
    <property type="entry name" value="TRANSLATION FACTOR"/>
    <property type="match status" value="1"/>
</dbReference>
<keyword evidence="10" id="KW-1185">Reference proteome</keyword>
<evidence type="ECO:0000259" key="8">
    <source>
        <dbReference type="PROSITE" id="PS51722"/>
    </source>
</evidence>
<gene>
    <name evidence="9" type="ORF">TELCIR_09340</name>
</gene>
<dbReference type="InterPro" id="IPR000795">
    <property type="entry name" value="T_Tr_GTP-bd_dom"/>
</dbReference>
<dbReference type="GO" id="GO:0005737">
    <property type="term" value="C:cytoplasm"/>
    <property type="evidence" value="ECO:0007669"/>
    <property type="project" value="UniProtKB-SubCell"/>
</dbReference>
<protein>
    <submittedName>
        <fullName evidence="9">Putative translation elongation factor Tu</fullName>
    </submittedName>
</protein>
<dbReference type="PRINTS" id="PR00315">
    <property type="entry name" value="ELONGATNFCT"/>
</dbReference>
<dbReference type="Gene3D" id="3.40.50.300">
    <property type="entry name" value="P-loop containing nucleotide triphosphate hydrolases"/>
    <property type="match status" value="1"/>
</dbReference>
<dbReference type="CDD" id="cd20265">
    <property type="entry name" value="Complex1_LYR_ETFRF1_LYRM5"/>
    <property type="match status" value="1"/>
</dbReference>
<dbReference type="SUPFAM" id="SSF50465">
    <property type="entry name" value="EF-Tu/eEF-1alpha/eIF2-gamma C-terminal domain"/>
    <property type="match status" value="1"/>
</dbReference>
<proteinExistence type="inferred from homology"/>
<feature type="compositionally biased region" description="Acidic residues" evidence="7">
    <location>
        <begin position="44"/>
        <end position="60"/>
    </location>
</feature>
<dbReference type="GO" id="GO:0003924">
    <property type="term" value="F:GTPase activity"/>
    <property type="evidence" value="ECO:0007669"/>
    <property type="project" value="InterPro"/>
</dbReference>
<comment type="subcellular location">
    <subcellularLocation>
        <location evidence="1">Cytoplasm</location>
    </subcellularLocation>
</comment>
<dbReference type="SUPFAM" id="SSF50447">
    <property type="entry name" value="Translation proteins"/>
    <property type="match status" value="1"/>
</dbReference>
<keyword evidence="5" id="KW-0547">Nucleotide-binding</keyword>
<dbReference type="PROSITE" id="PS00301">
    <property type="entry name" value="G_TR_1"/>
    <property type="match status" value="1"/>
</dbReference>
<dbReference type="InterPro" id="IPR045296">
    <property type="entry name" value="Complex1_LYR_ETFRF1_LYRM5"/>
</dbReference>
<dbReference type="EMBL" id="KZ346891">
    <property type="protein sequence ID" value="PIO68858.1"/>
    <property type="molecule type" value="Genomic_DNA"/>
</dbReference>
<dbReference type="GO" id="GO:0003746">
    <property type="term" value="F:translation elongation factor activity"/>
    <property type="evidence" value="ECO:0007669"/>
    <property type="project" value="UniProtKB-KW"/>
</dbReference>
<dbReference type="PROSITE" id="PS51722">
    <property type="entry name" value="G_TR_2"/>
    <property type="match status" value="1"/>
</dbReference>
<sequence>MSGGGWNLNAASFVPNLNARPFVPGQPYVPPTENATPAPPAEAPAEDWDAEIAENQDEIAEPSAPPVPEPVPEVAETPVEKLEEAGGGDEKETSEASDVVAPLAKKFERVAYVDDGTHKEHVNMVFIGHVDAGKSTIGGQLMYLTGMVDKRTLEKYEREAKEKGRESWYLSWCMDTNEEEREKGKTVECGRAYFETEKKHFTILDAPGHKSFVPNMISGATQADLAVLVISARKGEFETGFDRGGQTREHAMLVKTAGVRHLVILVNKMDDPTVKWDENRFNEIQSKLTPYLRKCGFNPKTDMIYIPVSGLTGAFIKDRPSCEQGGWYSGPCFIDYVDNHLVSMARDFNGPVRCIVVDKFSDMGTLIIGKMESGVVVKGQNLVLMPNKQAVQVIQIWSDDIETDRVVSGDNVKFKLKGVEENELQSGFIICSADALCKVGRVFDAEVVILEHKSIIASGYTCVLHIQSAVEEVTVKNEKDPKKIDELIARAEFVVKEVEALYYLRKYRAMKNRYYEEQK</sequence>
<dbReference type="AlphaFoldDB" id="A0A2G9UF36"/>
<dbReference type="InterPro" id="IPR050100">
    <property type="entry name" value="TRAFAC_GTPase_members"/>
</dbReference>
<keyword evidence="3" id="KW-0963">Cytoplasm</keyword>
<comment type="similarity">
    <text evidence="2">Belongs to the TRAFAC class translation factor GTPase superfamily. Classic translation factor GTPase family. EF-Tu/EF-1A subfamily.</text>
</comment>
<evidence type="ECO:0000256" key="2">
    <source>
        <dbReference type="ARBA" id="ARBA00007249"/>
    </source>
</evidence>
<evidence type="ECO:0000256" key="6">
    <source>
        <dbReference type="ARBA" id="ARBA00023134"/>
    </source>
</evidence>
<dbReference type="Pfam" id="PF22594">
    <property type="entry name" value="GTP-eEF1A_C"/>
    <property type="match status" value="1"/>
</dbReference>
<feature type="region of interest" description="Disordered" evidence="7">
    <location>
        <begin position="17"/>
        <end position="72"/>
    </location>
</feature>
<evidence type="ECO:0000256" key="7">
    <source>
        <dbReference type="SAM" id="MobiDB-lite"/>
    </source>
</evidence>
<dbReference type="CDD" id="cd01883">
    <property type="entry name" value="EF1_alpha"/>
    <property type="match status" value="1"/>
</dbReference>
<evidence type="ECO:0000256" key="3">
    <source>
        <dbReference type="ARBA" id="ARBA00022490"/>
    </source>
</evidence>